<comment type="subcellular location">
    <subcellularLocation>
        <location evidence="3">Cytoplasm</location>
    </subcellularLocation>
</comment>
<dbReference type="EC" id="2.7.1.24" evidence="3 4"/>
<dbReference type="PANTHER" id="PTHR10695">
    <property type="entry name" value="DEPHOSPHO-COA KINASE-RELATED"/>
    <property type="match status" value="1"/>
</dbReference>
<dbReference type="PANTHER" id="PTHR10695:SF46">
    <property type="entry name" value="BIFUNCTIONAL COENZYME A SYNTHASE-RELATED"/>
    <property type="match status" value="1"/>
</dbReference>
<comment type="pathway">
    <text evidence="3">Cofactor biosynthesis; coenzyme A biosynthesis; CoA from (R)-pantothenate: step 5/5.</text>
</comment>
<dbReference type="NCBIfam" id="TIGR00152">
    <property type="entry name" value="dephospho-CoA kinase"/>
    <property type="match status" value="1"/>
</dbReference>
<evidence type="ECO:0000256" key="4">
    <source>
        <dbReference type="NCBIfam" id="TIGR00152"/>
    </source>
</evidence>
<organism evidence="5 6">
    <name type="scientific">Corynebacterium lactis RW2-5</name>
    <dbReference type="NCBI Taxonomy" id="1408189"/>
    <lineage>
        <taxon>Bacteria</taxon>
        <taxon>Bacillati</taxon>
        <taxon>Actinomycetota</taxon>
        <taxon>Actinomycetes</taxon>
        <taxon>Mycobacteriales</taxon>
        <taxon>Corynebacteriaceae</taxon>
        <taxon>Corynebacterium</taxon>
    </lineage>
</organism>
<dbReference type="Proteomes" id="UP000058446">
    <property type="component" value="Chromosome"/>
</dbReference>
<dbReference type="InterPro" id="IPR001977">
    <property type="entry name" value="Depp_CoAkinase"/>
</dbReference>
<evidence type="ECO:0000313" key="6">
    <source>
        <dbReference type="Proteomes" id="UP000058446"/>
    </source>
</evidence>
<gene>
    <name evidence="3 5" type="primary">coaE</name>
    <name evidence="5" type="ORF">CLAC_07170</name>
</gene>
<name>A0A0K2H0J0_9CORY</name>
<dbReference type="UniPathway" id="UPA00241">
    <property type="reaction ID" value="UER00356"/>
</dbReference>
<dbReference type="GO" id="GO:0005524">
    <property type="term" value="F:ATP binding"/>
    <property type="evidence" value="ECO:0007669"/>
    <property type="project" value="UniProtKB-UniRule"/>
</dbReference>
<keyword evidence="2 3" id="KW-0067">ATP-binding</keyword>
<accession>A0A0K2H0J0</accession>
<dbReference type="RefSeq" id="WP_053412298.1">
    <property type="nucleotide sequence ID" value="NZ_CP006841.1"/>
</dbReference>
<dbReference type="STRING" id="1408189.CLAC_07170"/>
<dbReference type="GO" id="GO:0005737">
    <property type="term" value="C:cytoplasm"/>
    <property type="evidence" value="ECO:0007669"/>
    <property type="project" value="UniProtKB-SubCell"/>
</dbReference>
<dbReference type="KEGG" id="clw:CLAC_07170"/>
<dbReference type="EMBL" id="CP006841">
    <property type="protein sequence ID" value="ALA67549.1"/>
    <property type="molecule type" value="Genomic_DNA"/>
</dbReference>
<protein>
    <recommendedName>
        <fullName evidence="3 4">Dephospho-CoA kinase</fullName>
        <ecNumber evidence="3 4">2.7.1.24</ecNumber>
    </recommendedName>
    <alternativeName>
        <fullName evidence="3">Dephosphocoenzyme A kinase</fullName>
    </alternativeName>
</protein>
<keyword evidence="3 5" id="KW-0808">Transferase</keyword>
<evidence type="ECO:0000313" key="5">
    <source>
        <dbReference type="EMBL" id="ALA67549.1"/>
    </source>
</evidence>
<dbReference type="HAMAP" id="MF_00376">
    <property type="entry name" value="Dephospho_CoA_kinase"/>
    <property type="match status" value="1"/>
</dbReference>
<comment type="similarity">
    <text evidence="3">Belongs to the CoaE family.</text>
</comment>
<reference evidence="5 6" key="1">
    <citation type="submission" date="2013-10" db="EMBL/GenBank/DDBJ databases">
        <title>Complete genome sequence of Corynebacterium lactis DSM 45799(T), isolated from raw cow milk.</title>
        <authorList>
            <person name="Ruckert C."/>
            <person name="Albersmeier A."/>
            <person name="Lipski A."/>
            <person name="Kalinowski J."/>
        </authorList>
    </citation>
    <scope>NUCLEOTIDE SEQUENCE [LARGE SCALE GENOMIC DNA]</scope>
    <source>
        <strain evidence="5 6">RW2-5</strain>
    </source>
</reference>
<dbReference type="GO" id="GO:0004140">
    <property type="term" value="F:dephospho-CoA kinase activity"/>
    <property type="evidence" value="ECO:0007669"/>
    <property type="project" value="UniProtKB-UniRule"/>
</dbReference>
<proteinExistence type="inferred from homology"/>
<feature type="binding site" evidence="3">
    <location>
        <begin position="11"/>
        <end position="16"/>
    </location>
    <ligand>
        <name>ATP</name>
        <dbReference type="ChEBI" id="CHEBI:30616"/>
    </ligand>
</feature>
<dbReference type="Pfam" id="PF01121">
    <property type="entry name" value="CoaE"/>
    <property type="match status" value="1"/>
</dbReference>
<keyword evidence="3" id="KW-0963">Cytoplasm</keyword>
<sequence length="199" mass="21173">MLKIGLTGGMGSGKSTAAARLAELGATIIDADQVAREVVEPGQPALAELAAEFGEDILFADGSLNRGLLAERAFASESATAALNAITHPRINVRTAELYDAVGDAIVVYDMPLLIEKGLDADQDLVIVVHAPVQQRLDRLVNSRGVNREDAARRIAAQVDDATRLSKADIVLDNSAGREELIRQVDAAWKERILPAAAR</sequence>
<dbReference type="GO" id="GO:0015937">
    <property type="term" value="P:coenzyme A biosynthetic process"/>
    <property type="evidence" value="ECO:0007669"/>
    <property type="project" value="UniProtKB-UniRule"/>
</dbReference>
<dbReference type="InterPro" id="IPR027417">
    <property type="entry name" value="P-loop_NTPase"/>
</dbReference>
<dbReference type="PROSITE" id="PS51219">
    <property type="entry name" value="DPCK"/>
    <property type="match status" value="1"/>
</dbReference>
<evidence type="ECO:0000256" key="3">
    <source>
        <dbReference type="HAMAP-Rule" id="MF_00376"/>
    </source>
</evidence>
<comment type="function">
    <text evidence="3">Catalyzes the phosphorylation of the 3'-hydroxyl group of dephosphocoenzyme A to form coenzyme A.</text>
</comment>
<dbReference type="CDD" id="cd02022">
    <property type="entry name" value="DPCK"/>
    <property type="match status" value="1"/>
</dbReference>
<comment type="catalytic activity">
    <reaction evidence="3">
        <text>3'-dephospho-CoA + ATP = ADP + CoA + H(+)</text>
        <dbReference type="Rhea" id="RHEA:18245"/>
        <dbReference type="ChEBI" id="CHEBI:15378"/>
        <dbReference type="ChEBI" id="CHEBI:30616"/>
        <dbReference type="ChEBI" id="CHEBI:57287"/>
        <dbReference type="ChEBI" id="CHEBI:57328"/>
        <dbReference type="ChEBI" id="CHEBI:456216"/>
        <dbReference type="EC" id="2.7.1.24"/>
    </reaction>
</comment>
<dbReference type="OrthoDB" id="9812943at2"/>
<evidence type="ECO:0000256" key="2">
    <source>
        <dbReference type="ARBA" id="ARBA00022840"/>
    </source>
</evidence>
<dbReference type="Gene3D" id="3.40.50.300">
    <property type="entry name" value="P-loop containing nucleotide triphosphate hydrolases"/>
    <property type="match status" value="1"/>
</dbReference>
<keyword evidence="6" id="KW-1185">Reference proteome</keyword>
<dbReference type="NCBIfam" id="NF002879">
    <property type="entry name" value="PRK03333.1"/>
    <property type="match status" value="1"/>
</dbReference>
<keyword evidence="1 3" id="KW-0547">Nucleotide-binding</keyword>
<keyword evidence="3 5" id="KW-0418">Kinase</keyword>
<evidence type="ECO:0000256" key="1">
    <source>
        <dbReference type="ARBA" id="ARBA00022741"/>
    </source>
</evidence>
<dbReference type="PATRIC" id="fig|1408189.4.peg.1433"/>
<keyword evidence="3" id="KW-0173">Coenzyme A biosynthesis</keyword>
<dbReference type="AlphaFoldDB" id="A0A0K2H0J0"/>
<dbReference type="SUPFAM" id="SSF52540">
    <property type="entry name" value="P-loop containing nucleoside triphosphate hydrolases"/>
    <property type="match status" value="1"/>
</dbReference>